<proteinExistence type="predicted"/>
<feature type="transmembrane region" description="Helical" evidence="2">
    <location>
        <begin position="190"/>
        <end position="213"/>
    </location>
</feature>
<gene>
    <name evidence="4" type="ORF">LtaPh_1002100</name>
</gene>
<organism evidence="4 5">
    <name type="scientific">Leishmania tarentolae</name>
    <name type="common">Sauroleishmania tarentolae</name>
    <dbReference type="NCBI Taxonomy" id="5689"/>
    <lineage>
        <taxon>Eukaryota</taxon>
        <taxon>Discoba</taxon>
        <taxon>Euglenozoa</taxon>
        <taxon>Kinetoplastea</taxon>
        <taxon>Metakinetoplastina</taxon>
        <taxon>Trypanosomatida</taxon>
        <taxon>Trypanosomatidae</taxon>
        <taxon>Leishmaniinae</taxon>
        <taxon>Leishmania</taxon>
        <taxon>lizard Leishmania</taxon>
    </lineage>
</organism>
<keyword evidence="2" id="KW-0812">Transmembrane</keyword>
<protein>
    <recommendedName>
        <fullName evidence="6">Surface antigen-like protein</fullName>
    </recommendedName>
</protein>
<keyword evidence="2" id="KW-0472">Membrane</keyword>
<dbReference type="Proteomes" id="UP000419144">
    <property type="component" value="Unassembled WGS sequence"/>
</dbReference>
<sequence length="276" mass="29527">MTAIRKLTGLASVMIVTVLLFATSVTAQAGQLCSETANPFVNIDYTNESVQACVVARCTTTLNITPNVATDGFCDGVATSESSVACDKLEKAYNEYYACLVRAIQGTTVVGLTHVGAVASEFFATPGFPYRLSPLGCYACNHYRLTVFPSLASKCLNWTCASISSQSPSAPAYGEPDEGYNHRVCSTGCITGIMMIPFTFVTCALFLVCGCFWPSPSLKTTYEAMLRKESSQYVGHFGGCNGYVRDSDGFNTAHEPAPVRDQGSHPEVSAAHFKGK</sequence>
<evidence type="ECO:0000256" key="3">
    <source>
        <dbReference type="SAM" id="SignalP"/>
    </source>
</evidence>
<evidence type="ECO:0000313" key="4">
    <source>
        <dbReference type="EMBL" id="GET86437.1"/>
    </source>
</evidence>
<dbReference type="VEuPathDB" id="TriTrypDB:LtaPh_1002100"/>
<dbReference type="OrthoDB" id="260546at2759"/>
<dbReference type="EMBL" id="BLBS01000011">
    <property type="protein sequence ID" value="GET86437.1"/>
    <property type="molecule type" value="Genomic_DNA"/>
</dbReference>
<dbReference type="InterPro" id="IPR039964">
    <property type="entry name" value="KIAA0040-like"/>
</dbReference>
<name>A0A640KFC5_LEITA</name>
<dbReference type="AlphaFoldDB" id="A0A640KFC5"/>
<keyword evidence="5" id="KW-1185">Reference proteome</keyword>
<evidence type="ECO:0008006" key="6">
    <source>
        <dbReference type="Google" id="ProtNLM"/>
    </source>
</evidence>
<dbReference type="PANTHER" id="PTHR40382">
    <property type="match status" value="1"/>
</dbReference>
<evidence type="ECO:0000313" key="5">
    <source>
        <dbReference type="Proteomes" id="UP000419144"/>
    </source>
</evidence>
<accession>A0A640KFC5</accession>
<evidence type="ECO:0000256" key="1">
    <source>
        <dbReference type="SAM" id="MobiDB-lite"/>
    </source>
</evidence>
<feature type="chain" id="PRO_5024811379" description="Surface antigen-like protein" evidence="3">
    <location>
        <begin position="30"/>
        <end position="276"/>
    </location>
</feature>
<keyword evidence="3" id="KW-0732">Signal</keyword>
<comment type="caution">
    <text evidence="4">The sequence shown here is derived from an EMBL/GenBank/DDBJ whole genome shotgun (WGS) entry which is preliminary data.</text>
</comment>
<feature type="signal peptide" evidence="3">
    <location>
        <begin position="1"/>
        <end position="29"/>
    </location>
</feature>
<evidence type="ECO:0000256" key="2">
    <source>
        <dbReference type="SAM" id="Phobius"/>
    </source>
</evidence>
<reference evidence="4" key="1">
    <citation type="submission" date="2019-11" db="EMBL/GenBank/DDBJ databases">
        <title>Leishmania tarentolae CDS.</title>
        <authorList>
            <person name="Goto Y."/>
            <person name="Yamagishi J."/>
        </authorList>
    </citation>
    <scope>NUCLEOTIDE SEQUENCE [LARGE SCALE GENOMIC DNA]</scope>
    <source>
        <strain evidence="4">Parrot Tar II</strain>
    </source>
</reference>
<keyword evidence="2" id="KW-1133">Transmembrane helix</keyword>
<dbReference type="PANTHER" id="PTHR40382:SF1">
    <property type="entry name" value="RIKEN CDNA 4930523C07 GENE"/>
    <property type="match status" value="1"/>
</dbReference>
<feature type="region of interest" description="Disordered" evidence="1">
    <location>
        <begin position="251"/>
        <end position="276"/>
    </location>
</feature>